<dbReference type="GO" id="GO:0006629">
    <property type="term" value="P:lipid metabolic process"/>
    <property type="evidence" value="ECO:0007669"/>
    <property type="project" value="InterPro"/>
</dbReference>
<gene>
    <name evidence="3" type="ORF">SAMN06269173_11462</name>
</gene>
<proteinExistence type="predicted"/>
<dbReference type="GO" id="GO:0008081">
    <property type="term" value="F:phosphoric diester hydrolase activity"/>
    <property type="evidence" value="ECO:0007669"/>
    <property type="project" value="InterPro"/>
</dbReference>
<evidence type="ECO:0000313" key="4">
    <source>
        <dbReference type="Proteomes" id="UP000198310"/>
    </source>
</evidence>
<dbReference type="Proteomes" id="UP000198310">
    <property type="component" value="Unassembled WGS sequence"/>
</dbReference>
<dbReference type="EMBL" id="FZNS01000014">
    <property type="protein sequence ID" value="SNR98010.1"/>
    <property type="molecule type" value="Genomic_DNA"/>
</dbReference>
<protein>
    <recommendedName>
        <fullName evidence="1">Altered inheritance of mitochondria protein 6</fullName>
    </recommendedName>
</protein>
<feature type="chain" id="PRO_5012218439" description="Altered inheritance of mitochondria protein 6" evidence="2">
    <location>
        <begin position="34"/>
        <end position="284"/>
    </location>
</feature>
<keyword evidence="4" id="KW-1185">Reference proteome</keyword>
<organism evidence="3 4">
    <name type="scientific">Hymenobacter mucosus</name>
    <dbReference type="NCBI Taxonomy" id="1411120"/>
    <lineage>
        <taxon>Bacteria</taxon>
        <taxon>Pseudomonadati</taxon>
        <taxon>Bacteroidota</taxon>
        <taxon>Cytophagia</taxon>
        <taxon>Cytophagales</taxon>
        <taxon>Hymenobacteraceae</taxon>
        <taxon>Hymenobacter</taxon>
    </lineage>
</organism>
<dbReference type="InterPro" id="IPR051236">
    <property type="entry name" value="HAT_RTT109-like"/>
</dbReference>
<feature type="signal peptide" evidence="2">
    <location>
        <begin position="1"/>
        <end position="33"/>
    </location>
</feature>
<keyword evidence="2" id="KW-0732">Signal</keyword>
<sequence>MGVKRRAFVFFMRNSFRYAAAILLLASVTKAQAQTPRFQPAQPLEQGHSHNDYWRPHPLTDALQLGFKSVEADIFLVDSTLQVGHERAALNPARTLQTLYLDSLQQLRAAGQLYTRPAELWLFVDFKTAGPATYAQLRRVLGRYRDLLVTPRQAQPGGVRVILTGSYPRPEVLADPDRLVFLDGQLSDLQPQLAASIPTVNGDWQQSFRWDGTGKIPTPEAARLKQLSQQALKNGQKVRFWNLPASTAAQRRAVWRELLHYPGLLVGADELRELKQVIDAQQLR</sequence>
<dbReference type="InterPro" id="IPR017946">
    <property type="entry name" value="PLC-like_Pdiesterase_TIM-brl"/>
</dbReference>
<evidence type="ECO:0000313" key="3">
    <source>
        <dbReference type="EMBL" id="SNR98010.1"/>
    </source>
</evidence>
<dbReference type="AlphaFoldDB" id="A0A239AR42"/>
<name>A0A239AR42_9BACT</name>
<reference evidence="4" key="1">
    <citation type="submission" date="2017-06" db="EMBL/GenBank/DDBJ databases">
        <authorList>
            <person name="Varghese N."/>
            <person name="Submissions S."/>
        </authorList>
    </citation>
    <scope>NUCLEOTIDE SEQUENCE [LARGE SCALE GENOMIC DNA]</scope>
    <source>
        <strain evidence="4">DSM 28041</strain>
    </source>
</reference>
<evidence type="ECO:0000256" key="2">
    <source>
        <dbReference type="SAM" id="SignalP"/>
    </source>
</evidence>
<dbReference type="PANTHER" id="PTHR31571">
    <property type="entry name" value="ALTERED INHERITANCE OF MITOCHONDRIA PROTEIN 6"/>
    <property type="match status" value="1"/>
</dbReference>
<accession>A0A239AR42</accession>
<dbReference type="PANTHER" id="PTHR31571:SF1">
    <property type="entry name" value="ALTERED INHERITANCE OF MITOCHONDRIA PROTEIN 6"/>
    <property type="match status" value="1"/>
</dbReference>
<dbReference type="SUPFAM" id="SSF51695">
    <property type="entry name" value="PLC-like phosphodiesterases"/>
    <property type="match status" value="1"/>
</dbReference>
<evidence type="ECO:0000256" key="1">
    <source>
        <dbReference type="ARBA" id="ARBA00014286"/>
    </source>
</evidence>